<proteinExistence type="inferred from homology"/>
<feature type="binding site" evidence="12">
    <location>
        <position position="54"/>
    </location>
    <ligand>
        <name>Mg(2+)</name>
        <dbReference type="ChEBI" id="CHEBI:18420"/>
        <label>1</label>
    </ligand>
</feature>
<dbReference type="InterPro" id="IPR036705">
    <property type="entry name" value="Ribosyl_crysJ1_sf"/>
</dbReference>
<protein>
    <recommendedName>
        <fullName evidence="4">ADP-ribosylhydrolase ARH3</fullName>
        <ecNumber evidence="2">3.2.1.143</ecNumber>
    </recommendedName>
    <alternativeName>
        <fullName evidence="5">ADP-ribose glycohydrolase ARH3</fullName>
    </alternativeName>
    <alternativeName>
        <fullName evidence="6">ADP-ribosylhydrolase 3</fullName>
    </alternativeName>
    <alternativeName>
        <fullName evidence="9">O-acetyl-ADP-ribose deacetylase ARH3</fullName>
    </alternativeName>
    <alternativeName>
        <fullName evidence="10">Poly(ADP-ribose) glycohydrolase ARH3</fullName>
    </alternativeName>
    <alternativeName>
        <fullName evidence="8">[Protein ADP-ribosylarginine] hydrolase-like protein 2</fullName>
    </alternativeName>
    <alternativeName>
        <fullName evidence="7">[Protein ADP-ribosylserine] hydrolase</fullName>
    </alternativeName>
</protein>
<comment type="similarity">
    <text evidence="1">Belongs to the ADP-ribosylglycohydrolase family.</text>
</comment>
<accession>A0A6G1GB62</accession>
<dbReference type="Pfam" id="PF03747">
    <property type="entry name" value="ADP_ribosyl_GH"/>
    <property type="match status" value="1"/>
</dbReference>
<gene>
    <name evidence="13 15" type="ORF">P152DRAFT_506026</name>
</gene>
<keyword evidence="14" id="KW-1185">Reference proteome</keyword>
<dbReference type="EMBL" id="ML975152">
    <property type="protein sequence ID" value="KAF1815176.1"/>
    <property type="molecule type" value="Genomic_DNA"/>
</dbReference>
<evidence type="ECO:0000256" key="11">
    <source>
        <dbReference type="ARBA" id="ARBA00049015"/>
    </source>
</evidence>
<dbReference type="Proteomes" id="UP000504638">
    <property type="component" value="Unplaced"/>
</dbReference>
<evidence type="ECO:0000256" key="5">
    <source>
        <dbReference type="ARBA" id="ARBA00042398"/>
    </source>
</evidence>
<dbReference type="AlphaFoldDB" id="A0A6G1GB62"/>
<dbReference type="PANTHER" id="PTHR16222">
    <property type="entry name" value="ADP-RIBOSYLGLYCOHYDROLASE"/>
    <property type="match status" value="1"/>
</dbReference>
<keyword evidence="3 13" id="KW-0378">Hydrolase</keyword>
<dbReference type="GO" id="GO:0004649">
    <property type="term" value="F:poly(ADP-ribose) glycohydrolase activity"/>
    <property type="evidence" value="ECO:0007669"/>
    <property type="project" value="UniProtKB-EC"/>
</dbReference>
<evidence type="ECO:0000256" key="1">
    <source>
        <dbReference type="ARBA" id="ARBA00010702"/>
    </source>
</evidence>
<reference evidence="13 15" key="1">
    <citation type="submission" date="2020-01" db="EMBL/GenBank/DDBJ databases">
        <authorList>
            <consortium name="DOE Joint Genome Institute"/>
            <person name="Haridas S."/>
            <person name="Albert R."/>
            <person name="Binder M."/>
            <person name="Bloem J."/>
            <person name="Labutti K."/>
            <person name="Salamov A."/>
            <person name="Andreopoulos B."/>
            <person name="Baker S.E."/>
            <person name="Barry K."/>
            <person name="Bills G."/>
            <person name="Bluhm B.H."/>
            <person name="Cannon C."/>
            <person name="Castanera R."/>
            <person name="Culley D.E."/>
            <person name="Daum C."/>
            <person name="Ezra D."/>
            <person name="Gonzalez J.B."/>
            <person name="Henrissat B."/>
            <person name="Kuo A."/>
            <person name="Liang C."/>
            <person name="Lipzen A."/>
            <person name="Lutzoni F."/>
            <person name="Magnuson J."/>
            <person name="Mondo S."/>
            <person name="Nolan M."/>
            <person name="Ohm R."/>
            <person name="Pangilinan J."/>
            <person name="Park H.-J."/>
            <person name="Ramirez L."/>
            <person name="Alfaro M."/>
            <person name="Sun H."/>
            <person name="Tritt A."/>
            <person name="Yoshinaga Y."/>
            <person name="Zwiers L.-H."/>
            <person name="Turgeon B.G."/>
            <person name="Goodwin S.B."/>
            <person name="Spatafora J.W."/>
            <person name="Crous P.W."/>
            <person name="Grigoriev I.V."/>
        </authorList>
    </citation>
    <scope>NUCLEOTIDE SEQUENCE</scope>
    <source>
        <strain evidence="13 15">CBS 781.70</strain>
    </source>
</reference>
<evidence type="ECO:0000313" key="14">
    <source>
        <dbReference type="Proteomes" id="UP000504638"/>
    </source>
</evidence>
<evidence type="ECO:0000256" key="8">
    <source>
        <dbReference type="ARBA" id="ARBA00042850"/>
    </source>
</evidence>
<dbReference type="Gene3D" id="1.10.4080.10">
    <property type="entry name" value="ADP-ribosylation/Crystallin J1"/>
    <property type="match status" value="1"/>
</dbReference>
<dbReference type="EC" id="3.2.1.143" evidence="2"/>
<feature type="binding site" evidence="12">
    <location>
        <position position="284"/>
    </location>
    <ligand>
        <name>Mg(2+)</name>
        <dbReference type="ChEBI" id="CHEBI:18420"/>
        <label>1</label>
    </ligand>
</feature>
<evidence type="ECO:0000256" key="10">
    <source>
        <dbReference type="ARBA" id="ARBA00043193"/>
    </source>
</evidence>
<evidence type="ECO:0000313" key="15">
    <source>
        <dbReference type="RefSeq" id="XP_033536807.1"/>
    </source>
</evidence>
<comment type="cofactor">
    <cofactor evidence="12">
        <name>Mg(2+)</name>
        <dbReference type="ChEBI" id="CHEBI:18420"/>
    </cofactor>
    <text evidence="12">Binds 2 magnesium ions per subunit.</text>
</comment>
<evidence type="ECO:0000256" key="12">
    <source>
        <dbReference type="PIRSR" id="PIRSR605502-1"/>
    </source>
</evidence>
<dbReference type="SUPFAM" id="SSF101478">
    <property type="entry name" value="ADP-ribosylglycohydrolase"/>
    <property type="match status" value="1"/>
</dbReference>
<feature type="binding site" evidence="12">
    <location>
        <position position="281"/>
    </location>
    <ligand>
        <name>Mg(2+)</name>
        <dbReference type="ChEBI" id="CHEBI:18420"/>
        <label>1</label>
    </ligand>
</feature>
<dbReference type="InterPro" id="IPR050792">
    <property type="entry name" value="ADP-ribosylglycohydrolase"/>
</dbReference>
<evidence type="ECO:0000256" key="2">
    <source>
        <dbReference type="ARBA" id="ARBA00012255"/>
    </source>
</evidence>
<feature type="binding site" evidence="12">
    <location>
        <position position="283"/>
    </location>
    <ligand>
        <name>Mg(2+)</name>
        <dbReference type="ChEBI" id="CHEBI:18420"/>
        <label>1</label>
    </ligand>
</feature>
<evidence type="ECO:0000313" key="13">
    <source>
        <dbReference type="EMBL" id="KAF1815176.1"/>
    </source>
</evidence>
<organism evidence="13">
    <name type="scientific">Eremomyces bilateralis CBS 781.70</name>
    <dbReference type="NCBI Taxonomy" id="1392243"/>
    <lineage>
        <taxon>Eukaryota</taxon>
        <taxon>Fungi</taxon>
        <taxon>Dikarya</taxon>
        <taxon>Ascomycota</taxon>
        <taxon>Pezizomycotina</taxon>
        <taxon>Dothideomycetes</taxon>
        <taxon>Dothideomycetes incertae sedis</taxon>
        <taxon>Eremomycetales</taxon>
        <taxon>Eremomycetaceae</taxon>
        <taxon>Eremomyces</taxon>
    </lineage>
</organism>
<evidence type="ECO:0000256" key="9">
    <source>
        <dbReference type="ARBA" id="ARBA00043187"/>
    </source>
</evidence>
<comment type="catalytic activity">
    <reaction evidence="11">
        <text>alpha-NAD(+) + H2O = ADP-D-ribose + nicotinamide + H(+)</text>
        <dbReference type="Rhea" id="RHEA:68792"/>
        <dbReference type="ChEBI" id="CHEBI:15377"/>
        <dbReference type="ChEBI" id="CHEBI:15378"/>
        <dbReference type="ChEBI" id="CHEBI:17154"/>
        <dbReference type="ChEBI" id="CHEBI:57967"/>
        <dbReference type="ChEBI" id="CHEBI:77017"/>
    </reaction>
</comment>
<evidence type="ECO:0000256" key="7">
    <source>
        <dbReference type="ARBA" id="ARBA00042722"/>
    </source>
</evidence>
<evidence type="ECO:0000256" key="3">
    <source>
        <dbReference type="ARBA" id="ARBA00022801"/>
    </source>
</evidence>
<dbReference type="GeneID" id="54423033"/>
<sequence>MESQIHTRAKGALYGVLVGDALGGPVQFMRRGTFKPIQELQFVKPFQKPKGSWSDDGSLTLCLAKSLSECNMTFSAADCVAKMVAWHSDGYMSSSSRAWDEGQSTRTSLAIWRSVLRGLSQDNIEPGPSDMKSGQELVDQVLKYEQFSGNGSLMRVVPVGLALWQDKDLALTVAGAQSNLTHPSPICAECCAIYTSLVVAAMKGATKDGLLQDLMEQDIKNKHLRERLGQYKSIQDWKTKSADTIKSTGYVLDTLEVALWAMFKHDSWVSGALEVVNLGGDSDTAGAIYGGLAGAYYGVEEVPWRTELQKQYLVDSVIEEFSNKLLEEPRN</sequence>
<dbReference type="GO" id="GO:0046872">
    <property type="term" value="F:metal ion binding"/>
    <property type="evidence" value="ECO:0007669"/>
    <property type="project" value="UniProtKB-KW"/>
</dbReference>
<name>A0A6G1GB62_9PEZI</name>
<feature type="binding site" evidence="12">
    <location>
        <position position="55"/>
    </location>
    <ligand>
        <name>Mg(2+)</name>
        <dbReference type="ChEBI" id="CHEBI:18420"/>
        <label>1</label>
    </ligand>
</feature>
<dbReference type="OrthoDB" id="2021138at2759"/>
<reference evidence="15" key="3">
    <citation type="submission" date="2025-04" db="UniProtKB">
        <authorList>
            <consortium name="RefSeq"/>
        </authorList>
    </citation>
    <scope>IDENTIFICATION</scope>
    <source>
        <strain evidence="15">CBS 781.70</strain>
    </source>
</reference>
<reference evidence="15" key="2">
    <citation type="submission" date="2020-04" db="EMBL/GenBank/DDBJ databases">
        <authorList>
            <consortium name="NCBI Genome Project"/>
        </authorList>
    </citation>
    <scope>NUCLEOTIDE SEQUENCE</scope>
    <source>
        <strain evidence="15">CBS 781.70</strain>
    </source>
</reference>
<dbReference type="PANTHER" id="PTHR16222:SF24">
    <property type="entry name" value="ADP-RIBOSYLHYDROLASE ARH3"/>
    <property type="match status" value="1"/>
</dbReference>
<keyword evidence="12" id="KW-0460">Magnesium</keyword>
<feature type="binding site" evidence="12">
    <location>
        <position position="56"/>
    </location>
    <ligand>
        <name>Mg(2+)</name>
        <dbReference type="ChEBI" id="CHEBI:18420"/>
        <label>1</label>
    </ligand>
</feature>
<dbReference type="InterPro" id="IPR005502">
    <property type="entry name" value="Ribosyl_crysJ1"/>
</dbReference>
<evidence type="ECO:0000256" key="4">
    <source>
        <dbReference type="ARBA" id="ARBA00041057"/>
    </source>
</evidence>
<keyword evidence="12" id="KW-0479">Metal-binding</keyword>
<evidence type="ECO:0000256" key="6">
    <source>
        <dbReference type="ARBA" id="ARBA00042471"/>
    </source>
</evidence>
<dbReference type="RefSeq" id="XP_033536807.1">
    <property type="nucleotide sequence ID" value="XM_033682463.1"/>
</dbReference>